<organism evidence="2">
    <name type="scientific">Brugia malayi</name>
    <name type="common">Filarial nematode worm</name>
    <dbReference type="NCBI Taxonomy" id="6279"/>
    <lineage>
        <taxon>Eukaryota</taxon>
        <taxon>Metazoa</taxon>
        <taxon>Ecdysozoa</taxon>
        <taxon>Nematoda</taxon>
        <taxon>Chromadorea</taxon>
        <taxon>Rhabditida</taxon>
        <taxon>Spirurina</taxon>
        <taxon>Spiruromorpha</taxon>
        <taxon>Filarioidea</taxon>
        <taxon>Onchocercidae</taxon>
        <taxon>Brugia</taxon>
    </lineage>
</organism>
<gene>
    <name evidence="2" type="primary">Bm12708</name>
    <name evidence="2" type="ORF">BM_Bm12708</name>
</gene>
<name>A0A1I9GDW4_BRUMA</name>
<feature type="region of interest" description="Disordered" evidence="1">
    <location>
        <begin position="1"/>
        <end position="42"/>
    </location>
</feature>
<proteinExistence type="predicted"/>
<sequence length="125" mass="13042">MGSSNRDQPWPVKAVVGGSLTSKSSGEVPDSQRVGCPGSDLVAGKWRSRADLEKNRSPEAPAGCQHAPLGVPIGEDLSRLKCTNGDPGHAQVVPGGQRVVFLVSSQMPDNRFVRSLGLAVEVPAS</sequence>
<dbReference type="AlphaFoldDB" id="A0A1I9GDW4"/>
<evidence type="ECO:0000256" key="1">
    <source>
        <dbReference type="SAM" id="MobiDB-lite"/>
    </source>
</evidence>
<dbReference type="EMBL" id="LN864186">
    <property type="protein sequence ID" value="CRZ26365.1"/>
    <property type="molecule type" value="Genomic_DNA"/>
</dbReference>
<accession>A0A1I9GDW4</accession>
<reference evidence="2" key="1">
    <citation type="journal article" date="2007" name="Science">
        <title>Draft genome of the filarial nematode parasite Brugia malayi.</title>
        <authorList>
            <person name="Ghedin E."/>
            <person name="Wang S."/>
            <person name="Spiro D."/>
            <person name="Caler E."/>
            <person name="Zhao Q."/>
            <person name="Crabtree J."/>
            <person name="Allen J.E."/>
            <person name="Delcher A.L."/>
            <person name="Guiliano D.B."/>
            <person name="Miranda-Saavedra D."/>
            <person name="Angiuoli S.V."/>
            <person name="Creasy T."/>
            <person name="Amedeo P."/>
            <person name="Haas B."/>
            <person name="El-Sayed N.M."/>
            <person name="Wortman J.R."/>
            <person name="Feldblyum T."/>
            <person name="Tallon L."/>
            <person name="Schatz M."/>
            <person name="Shumway M."/>
            <person name="Koo H."/>
            <person name="Salzberg S.L."/>
            <person name="Schobel S."/>
            <person name="Pertea M."/>
            <person name="Pop M."/>
            <person name="White O."/>
            <person name="Barton G.J."/>
            <person name="Carlow C.K."/>
            <person name="Crawford M.J."/>
            <person name="Daub J."/>
            <person name="Dimmic M.W."/>
            <person name="Estes C.F."/>
            <person name="Foster J.M."/>
            <person name="Ganatra M."/>
            <person name="Gregory W.F."/>
            <person name="Johnson N.M."/>
            <person name="Jin J."/>
            <person name="Komuniecki R."/>
            <person name="Korf I."/>
            <person name="Kumar S."/>
            <person name="Laney S."/>
            <person name="Li B.W."/>
            <person name="Li W."/>
            <person name="Lindblom T.H."/>
            <person name="Lustigman S."/>
            <person name="Ma D."/>
            <person name="Maina C.V."/>
            <person name="Martin D.M."/>
            <person name="McCarter J.P."/>
            <person name="McReynolds L."/>
            <person name="Mitreva M."/>
            <person name="Nutman T.B."/>
            <person name="Parkinson J."/>
            <person name="Peregrin-Alvarez J.M."/>
            <person name="Poole C."/>
            <person name="Ren Q."/>
            <person name="Saunders L."/>
            <person name="Sluder A.E."/>
            <person name="Smith K."/>
            <person name="Stanke M."/>
            <person name="Unnasch T.R."/>
            <person name="Ware J."/>
            <person name="Wei A.D."/>
            <person name="Weil G."/>
            <person name="Williams D.J."/>
            <person name="Zhang Y."/>
            <person name="Williams S.A."/>
            <person name="Fraser-Liggett C."/>
            <person name="Slatko B."/>
            <person name="Blaxter M.L."/>
            <person name="Scott A.L."/>
        </authorList>
    </citation>
    <scope>NUCLEOTIDE SEQUENCE</scope>
    <source>
        <strain evidence="2">FR3</strain>
    </source>
</reference>
<evidence type="ECO:0000313" key="2">
    <source>
        <dbReference type="EMBL" id="CRZ26365.1"/>
    </source>
</evidence>
<protein>
    <submittedName>
        <fullName evidence="2">Bm12708</fullName>
    </submittedName>
</protein>
<reference evidence="2" key="2">
    <citation type="submission" date="2012-12" db="EMBL/GenBank/DDBJ databases">
        <authorList>
            <consortium name="WormBase Consortium"/>
            <person name="Ghedin E."/>
            <person name="Paulini M."/>
        </authorList>
    </citation>
    <scope>NUCLEOTIDE SEQUENCE</scope>
    <source>
        <strain evidence="2">FR3</strain>
    </source>
</reference>